<dbReference type="PROSITE" id="PS00518">
    <property type="entry name" value="ZF_RING_1"/>
    <property type="match status" value="1"/>
</dbReference>
<evidence type="ECO:0000256" key="2">
    <source>
        <dbReference type="ARBA" id="ARBA00022723"/>
    </source>
</evidence>
<feature type="region of interest" description="Disordered" evidence="6">
    <location>
        <begin position="1"/>
        <end position="31"/>
    </location>
</feature>
<proteinExistence type="predicted"/>
<feature type="compositionally biased region" description="Polar residues" evidence="6">
    <location>
        <begin position="1"/>
        <end position="12"/>
    </location>
</feature>
<dbReference type="InterPro" id="IPR013083">
    <property type="entry name" value="Znf_RING/FYVE/PHD"/>
</dbReference>
<dbReference type="PANTHER" id="PTHR47048:SF1">
    <property type="entry name" value="PROTEIN SCAF11"/>
    <property type="match status" value="1"/>
</dbReference>
<dbReference type="SUPFAM" id="SSF57850">
    <property type="entry name" value="RING/U-box"/>
    <property type="match status" value="1"/>
</dbReference>
<organism evidence="8 10">
    <name type="scientific">Engystomops pustulosus</name>
    <name type="common">Tungara frog</name>
    <name type="synonym">Physalaemus pustulosus</name>
    <dbReference type="NCBI Taxonomy" id="76066"/>
    <lineage>
        <taxon>Eukaryota</taxon>
        <taxon>Metazoa</taxon>
        <taxon>Chordata</taxon>
        <taxon>Craniata</taxon>
        <taxon>Vertebrata</taxon>
        <taxon>Euteleostomi</taxon>
        <taxon>Amphibia</taxon>
        <taxon>Batrachia</taxon>
        <taxon>Anura</taxon>
        <taxon>Neobatrachia</taxon>
        <taxon>Hyloidea</taxon>
        <taxon>Leptodactylidae</taxon>
        <taxon>Leiuperinae</taxon>
        <taxon>Engystomops</taxon>
    </lineage>
</organism>
<feature type="compositionally biased region" description="Basic and acidic residues" evidence="6">
    <location>
        <begin position="13"/>
        <end position="22"/>
    </location>
</feature>
<evidence type="ECO:0000259" key="7">
    <source>
        <dbReference type="Pfam" id="PF00097"/>
    </source>
</evidence>
<dbReference type="InterPro" id="IPR018957">
    <property type="entry name" value="Znf_C3HC4_RING-type"/>
</dbReference>
<dbReference type="EMBL" id="WNYA01000008">
    <property type="protein sequence ID" value="KAG8558059.1"/>
    <property type="molecule type" value="Genomic_DNA"/>
</dbReference>
<evidence type="ECO:0000256" key="5">
    <source>
        <dbReference type="ARBA" id="ARBA00022833"/>
    </source>
</evidence>
<name>A0AAV6Z8U9_ENGPU</name>
<evidence type="ECO:0000256" key="1">
    <source>
        <dbReference type="ARBA" id="ARBA00022679"/>
    </source>
</evidence>
<dbReference type="EMBL" id="WNYA01002907">
    <property type="protein sequence ID" value="KAG8543770.1"/>
    <property type="molecule type" value="Genomic_DNA"/>
</dbReference>
<evidence type="ECO:0000313" key="8">
    <source>
        <dbReference type="EMBL" id="KAG8543770.1"/>
    </source>
</evidence>
<feature type="non-terminal residue" evidence="8">
    <location>
        <position position="72"/>
    </location>
</feature>
<dbReference type="InterPro" id="IPR017907">
    <property type="entry name" value="Znf_RING_CS"/>
</dbReference>
<dbReference type="Pfam" id="PF00097">
    <property type="entry name" value="zf-C3HC4"/>
    <property type="match status" value="1"/>
</dbReference>
<dbReference type="PANTHER" id="PTHR47048">
    <property type="entry name" value="PROTEIN SCAF11"/>
    <property type="match status" value="1"/>
</dbReference>
<keyword evidence="3" id="KW-0863">Zinc-finger</keyword>
<evidence type="ECO:0000313" key="9">
    <source>
        <dbReference type="EMBL" id="KAG8558059.1"/>
    </source>
</evidence>
<dbReference type="GO" id="GO:0016740">
    <property type="term" value="F:transferase activity"/>
    <property type="evidence" value="ECO:0007669"/>
    <property type="project" value="UniProtKB-KW"/>
</dbReference>
<dbReference type="GO" id="GO:0000245">
    <property type="term" value="P:spliceosomal complex assembly"/>
    <property type="evidence" value="ECO:0007669"/>
    <property type="project" value="TreeGrafter"/>
</dbReference>
<evidence type="ECO:0000256" key="4">
    <source>
        <dbReference type="ARBA" id="ARBA00022786"/>
    </source>
</evidence>
<keyword evidence="2" id="KW-0479">Metal-binding</keyword>
<dbReference type="Gene3D" id="3.30.40.10">
    <property type="entry name" value="Zinc/RING finger domain, C3HC4 (zinc finger)"/>
    <property type="match status" value="1"/>
</dbReference>
<feature type="domain" description="Zinc finger C3HC4 RING-type" evidence="7">
    <location>
        <begin position="41"/>
        <end position="71"/>
    </location>
</feature>
<sequence length="72" mass="7949">MKNKSLCSSSTRNDQHKEKDGEENGDGGCASPEILSMPERCPICLNILSLEVGFPEQCCHAFCISCILKWSE</sequence>
<evidence type="ECO:0000313" key="10">
    <source>
        <dbReference type="Proteomes" id="UP000824782"/>
    </source>
</evidence>
<evidence type="ECO:0000256" key="3">
    <source>
        <dbReference type="ARBA" id="ARBA00022771"/>
    </source>
</evidence>
<comment type="caution">
    <text evidence="8">The sequence shown here is derived from an EMBL/GenBank/DDBJ whole genome shotgun (WGS) entry which is preliminary data.</text>
</comment>
<keyword evidence="10" id="KW-1185">Reference proteome</keyword>
<dbReference type="GO" id="GO:0008270">
    <property type="term" value="F:zinc ion binding"/>
    <property type="evidence" value="ECO:0007669"/>
    <property type="project" value="UniProtKB-KW"/>
</dbReference>
<accession>A0AAV6Z8U9</accession>
<dbReference type="GO" id="GO:0003723">
    <property type="term" value="F:RNA binding"/>
    <property type="evidence" value="ECO:0007669"/>
    <property type="project" value="TreeGrafter"/>
</dbReference>
<protein>
    <recommendedName>
        <fullName evidence="7">Zinc finger C3HC4 RING-type domain-containing protein</fullName>
    </recommendedName>
</protein>
<gene>
    <name evidence="9" type="ORF">GDO81_016839</name>
    <name evidence="8" type="ORF">GDO81_023741</name>
</gene>
<dbReference type="Proteomes" id="UP000824782">
    <property type="component" value="Unassembled WGS sequence"/>
</dbReference>
<evidence type="ECO:0000256" key="6">
    <source>
        <dbReference type="SAM" id="MobiDB-lite"/>
    </source>
</evidence>
<reference evidence="8" key="1">
    <citation type="thesis" date="2020" institute="ProQuest LLC" country="789 East Eisenhower Parkway, Ann Arbor, MI, USA">
        <title>Comparative Genomics and Chromosome Evolution.</title>
        <authorList>
            <person name="Mudd A.B."/>
        </authorList>
    </citation>
    <scope>NUCLEOTIDE SEQUENCE</scope>
    <source>
        <strain evidence="8">237g6f4</strain>
        <tissue evidence="8">Blood</tissue>
    </source>
</reference>
<keyword evidence="1" id="KW-0808">Transferase</keyword>
<keyword evidence="5" id="KW-0862">Zinc</keyword>
<keyword evidence="4" id="KW-0833">Ubl conjugation pathway</keyword>
<dbReference type="AlphaFoldDB" id="A0AAV6Z8U9"/>